<evidence type="ECO:0000313" key="2">
    <source>
        <dbReference type="Proteomes" id="UP000799302"/>
    </source>
</evidence>
<evidence type="ECO:0000313" key="1">
    <source>
        <dbReference type="EMBL" id="KAF2666760.1"/>
    </source>
</evidence>
<organism evidence="1 2">
    <name type="scientific">Microthyrium microscopicum</name>
    <dbReference type="NCBI Taxonomy" id="703497"/>
    <lineage>
        <taxon>Eukaryota</taxon>
        <taxon>Fungi</taxon>
        <taxon>Dikarya</taxon>
        <taxon>Ascomycota</taxon>
        <taxon>Pezizomycotina</taxon>
        <taxon>Dothideomycetes</taxon>
        <taxon>Dothideomycetes incertae sedis</taxon>
        <taxon>Microthyriales</taxon>
        <taxon>Microthyriaceae</taxon>
        <taxon>Microthyrium</taxon>
    </lineage>
</organism>
<sequence length="472" mass="54680">MKDTTAAQRVLQLPELCCLIVDQLKLPPLFSIEALEIERRLDRRPRSLKDILQVGLVSKYFLEPALDAIWESVTFDELIRRFPFAVFGTHPFNKGDPYVRQVKRRKVTIDDWIRFDYYASRVKWLRIKEQRHEAPQNPHHKHIIKEMSALREPTSWLPRLEGLWIQDISIQQPFGLGKIFFSSQIKDFKIEADKLNYKFYAKLAQTLKLLNKQGPKIRCISMEPPERLQRHTDEWNLVTKEVVSLVKKGSLRHFAYDESVSTDLQYEVLKHPGLELLRLDIPRQINDIFHLPSEIASFKKLKDLELRWNNLSELIDFTPMLRGAHLHALSFHVSRAYSNTEFATLLSELSQNCNLSALEEFVFKAAGATLISTTATTNNNQTSMGADDSAVTEPNEPKLYELLLSHMSSWKALTKMTVLFPVGCALGSVEFLEQVAVTCPWLDGGRWESEADRFLSYERARVPYYDSDFDYD</sequence>
<dbReference type="Proteomes" id="UP000799302">
    <property type="component" value="Unassembled WGS sequence"/>
</dbReference>
<gene>
    <name evidence="1" type="ORF">BT63DRAFT_457714</name>
</gene>
<evidence type="ECO:0008006" key="3">
    <source>
        <dbReference type="Google" id="ProtNLM"/>
    </source>
</evidence>
<dbReference type="SUPFAM" id="SSF52047">
    <property type="entry name" value="RNI-like"/>
    <property type="match status" value="1"/>
</dbReference>
<keyword evidence="2" id="KW-1185">Reference proteome</keyword>
<accession>A0A6A6U4D3</accession>
<proteinExistence type="predicted"/>
<dbReference type="AlphaFoldDB" id="A0A6A6U4D3"/>
<reference evidence="1" key="1">
    <citation type="journal article" date="2020" name="Stud. Mycol.">
        <title>101 Dothideomycetes genomes: a test case for predicting lifestyles and emergence of pathogens.</title>
        <authorList>
            <person name="Haridas S."/>
            <person name="Albert R."/>
            <person name="Binder M."/>
            <person name="Bloem J."/>
            <person name="Labutti K."/>
            <person name="Salamov A."/>
            <person name="Andreopoulos B."/>
            <person name="Baker S."/>
            <person name="Barry K."/>
            <person name="Bills G."/>
            <person name="Bluhm B."/>
            <person name="Cannon C."/>
            <person name="Castanera R."/>
            <person name="Culley D."/>
            <person name="Daum C."/>
            <person name="Ezra D."/>
            <person name="Gonzalez J."/>
            <person name="Henrissat B."/>
            <person name="Kuo A."/>
            <person name="Liang C."/>
            <person name="Lipzen A."/>
            <person name="Lutzoni F."/>
            <person name="Magnuson J."/>
            <person name="Mondo S."/>
            <person name="Nolan M."/>
            <person name="Ohm R."/>
            <person name="Pangilinan J."/>
            <person name="Park H.-J."/>
            <person name="Ramirez L."/>
            <person name="Alfaro M."/>
            <person name="Sun H."/>
            <person name="Tritt A."/>
            <person name="Yoshinaga Y."/>
            <person name="Zwiers L.-H."/>
            <person name="Turgeon B."/>
            <person name="Goodwin S."/>
            <person name="Spatafora J."/>
            <person name="Crous P."/>
            <person name="Grigoriev I."/>
        </authorList>
    </citation>
    <scope>NUCLEOTIDE SEQUENCE</scope>
    <source>
        <strain evidence="1">CBS 115976</strain>
    </source>
</reference>
<protein>
    <recommendedName>
        <fullName evidence="3">F-box domain-containing protein</fullName>
    </recommendedName>
</protein>
<dbReference type="EMBL" id="MU004238">
    <property type="protein sequence ID" value="KAF2666760.1"/>
    <property type="molecule type" value="Genomic_DNA"/>
</dbReference>
<name>A0A6A6U4D3_9PEZI</name>
<dbReference type="OrthoDB" id="3067012at2759"/>